<dbReference type="PROSITE" id="PS50110">
    <property type="entry name" value="RESPONSE_REGULATORY"/>
    <property type="match status" value="1"/>
</dbReference>
<dbReference type="InterPro" id="IPR011006">
    <property type="entry name" value="CheY-like_superfamily"/>
</dbReference>
<dbReference type="InterPro" id="IPR036388">
    <property type="entry name" value="WH-like_DNA-bd_sf"/>
</dbReference>
<dbReference type="Gene3D" id="3.40.50.2300">
    <property type="match status" value="1"/>
</dbReference>
<dbReference type="InterPro" id="IPR016032">
    <property type="entry name" value="Sig_transdc_resp-reg_C-effctor"/>
</dbReference>
<dbReference type="AlphaFoldDB" id="A0A9Q4E1A1"/>
<evidence type="ECO:0000259" key="10">
    <source>
        <dbReference type="PROSITE" id="PS50110"/>
    </source>
</evidence>
<keyword evidence="7" id="KW-0804">Transcription</keyword>
<dbReference type="Pfam" id="PF00072">
    <property type="entry name" value="Response_reg"/>
    <property type="match status" value="1"/>
</dbReference>
<organism evidence="12 13">
    <name type="scientific">Bacillus spizizenii</name>
    <name type="common">Bacillus subtilis subsp. spizizenii</name>
    <dbReference type="NCBI Taxonomy" id="96241"/>
    <lineage>
        <taxon>Bacteria</taxon>
        <taxon>Bacillati</taxon>
        <taxon>Bacillota</taxon>
        <taxon>Bacilli</taxon>
        <taxon>Bacillales</taxon>
        <taxon>Bacillaceae</taxon>
        <taxon>Bacillus</taxon>
    </lineage>
</organism>
<name>A0A9Q4E1A1_BACSC</name>
<feature type="DNA-binding region" description="OmpR/PhoB-type" evidence="9">
    <location>
        <begin position="132"/>
        <end position="232"/>
    </location>
</feature>
<evidence type="ECO:0000256" key="1">
    <source>
        <dbReference type="ARBA" id="ARBA00004496"/>
    </source>
</evidence>
<dbReference type="GO" id="GO:0005829">
    <property type="term" value="C:cytosol"/>
    <property type="evidence" value="ECO:0007669"/>
    <property type="project" value="TreeGrafter"/>
</dbReference>
<evidence type="ECO:0000259" key="11">
    <source>
        <dbReference type="PROSITE" id="PS51755"/>
    </source>
</evidence>
<feature type="domain" description="OmpR/PhoB-type" evidence="11">
    <location>
        <begin position="132"/>
        <end position="232"/>
    </location>
</feature>
<feature type="modified residue" description="4-aspartylphosphate" evidence="8">
    <location>
        <position position="53"/>
    </location>
</feature>
<dbReference type="Pfam" id="PF00486">
    <property type="entry name" value="Trans_reg_C"/>
    <property type="match status" value="1"/>
</dbReference>
<dbReference type="InterPro" id="IPR001867">
    <property type="entry name" value="OmpR/PhoB-type_DNA-bd"/>
</dbReference>
<evidence type="ECO:0000256" key="8">
    <source>
        <dbReference type="PROSITE-ProRule" id="PRU00169"/>
    </source>
</evidence>
<evidence type="ECO:0000256" key="7">
    <source>
        <dbReference type="ARBA" id="ARBA00023163"/>
    </source>
</evidence>
<evidence type="ECO:0000313" key="13">
    <source>
        <dbReference type="Proteomes" id="UP001078573"/>
    </source>
</evidence>
<dbReference type="SUPFAM" id="SSF52172">
    <property type="entry name" value="CheY-like"/>
    <property type="match status" value="1"/>
</dbReference>
<dbReference type="SMART" id="SM00448">
    <property type="entry name" value="REC"/>
    <property type="match status" value="1"/>
</dbReference>
<evidence type="ECO:0000256" key="3">
    <source>
        <dbReference type="ARBA" id="ARBA00022553"/>
    </source>
</evidence>
<proteinExistence type="predicted"/>
<dbReference type="Proteomes" id="UP001078573">
    <property type="component" value="Unassembled WGS sequence"/>
</dbReference>
<dbReference type="PROSITE" id="PS51755">
    <property type="entry name" value="OMPR_PHOB"/>
    <property type="match status" value="1"/>
</dbReference>
<comment type="caution">
    <text evidence="12">The sequence shown here is derived from an EMBL/GenBank/DDBJ whole genome shotgun (WGS) entry which is preliminary data.</text>
</comment>
<feature type="domain" description="Response regulatory" evidence="10">
    <location>
        <begin position="2"/>
        <end position="116"/>
    </location>
</feature>
<dbReference type="InterPro" id="IPR039420">
    <property type="entry name" value="WalR-like"/>
</dbReference>
<evidence type="ECO:0000256" key="5">
    <source>
        <dbReference type="ARBA" id="ARBA00023015"/>
    </source>
</evidence>
<protein>
    <submittedName>
        <fullName evidence="12">Response regulator</fullName>
    </submittedName>
</protein>
<dbReference type="Gene3D" id="1.10.10.10">
    <property type="entry name" value="Winged helix-like DNA-binding domain superfamily/Winged helix DNA-binding domain"/>
    <property type="match status" value="1"/>
</dbReference>
<keyword evidence="2" id="KW-0963">Cytoplasm</keyword>
<dbReference type="GO" id="GO:0006355">
    <property type="term" value="P:regulation of DNA-templated transcription"/>
    <property type="evidence" value="ECO:0007669"/>
    <property type="project" value="InterPro"/>
</dbReference>
<dbReference type="GO" id="GO:0000156">
    <property type="term" value="F:phosphorelay response regulator activity"/>
    <property type="evidence" value="ECO:0007669"/>
    <property type="project" value="TreeGrafter"/>
</dbReference>
<dbReference type="InterPro" id="IPR001789">
    <property type="entry name" value="Sig_transdc_resp-reg_receiver"/>
</dbReference>
<dbReference type="RefSeq" id="WP_061186464.1">
    <property type="nucleotide sequence ID" value="NZ_JAKYKB010000002.1"/>
</dbReference>
<reference evidence="12" key="1">
    <citation type="submission" date="2022-02" db="EMBL/GenBank/DDBJ databases">
        <title>Crop Bioprotection Bacillus Genome Sequencing.</title>
        <authorList>
            <person name="Dunlap C."/>
        </authorList>
    </citation>
    <scope>NUCLEOTIDE SEQUENCE</scope>
    <source>
        <strain evidence="12">WR1O2A-53</strain>
    </source>
</reference>
<accession>A0A9Q4E1A1</accession>
<keyword evidence="5" id="KW-0805">Transcription regulation</keyword>
<comment type="subcellular location">
    <subcellularLocation>
        <location evidence="1">Cytoplasm</location>
    </subcellularLocation>
</comment>
<keyword evidence="4" id="KW-0902">Two-component regulatory system</keyword>
<evidence type="ECO:0000256" key="2">
    <source>
        <dbReference type="ARBA" id="ARBA00022490"/>
    </source>
</evidence>
<dbReference type="SUPFAM" id="SSF46894">
    <property type="entry name" value="C-terminal effector domain of the bipartite response regulators"/>
    <property type="match status" value="1"/>
</dbReference>
<keyword evidence="3 8" id="KW-0597">Phosphoprotein</keyword>
<dbReference type="PANTHER" id="PTHR48111">
    <property type="entry name" value="REGULATOR OF RPOS"/>
    <property type="match status" value="1"/>
</dbReference>
<dbReference type="PANTHER" id="PTHR48111:SF1">
    <property type="entry name" value="TWO-COMPONENT RESPONSE REGULATOR ORR33"/>
    <property type="match status" value="1"/>
</dbReference>
<dbReference type="GO" id="GO:0032993">
    <property type="term" value="C:protein-DNA complex"/>
    <property type="evidence" value="ECO:0007669"/>
    <property type="project" value="TreeGrafter"/>
</dbReference>
<dbReference type="EMBL" id="JALAPQ010000003">
    <property type="protein sequence ID" value="MCY8455707.1"/>
    <property type="molecule type" value="Genomic_DNA"/>
</dbReference>
<gene>
    <name evidence="12" type="ORF">MOC89_02200</name>
</gene>
<sequence length="358" mass="41776">MKALIVDDEHLALLHFKNMLERTNAFQSIMAYQDPIEVLEHPEIPAVDAVFLDIEMPGVNGIELAEAIQSMNENIQVVFITAYNEFAIKAFELNAIDYLLKPVNYKRLETTVERIRTNNMLRASAENTEAHFSIQCFGNLQFYQTLKGVKTNIPVKWRTSKAREIYSFLLHNLGRVVSKDMLIDLFWPNYDVSKASTQLYSTIYQIRKLLSQIPFSQTIEKTDTGYILRLSGAKIDVAEWEKSLKEAPPLNTATLHLHMDIFMAYQSHYLLEYGYLWAEPEKTRLAQLWLGKAYELIDFLIREMNDHQAMDICLQAEKIEPCDHKIMQYKLQLFNKNGKVEEAIKEYQRYKQMKDQIN</sequence>
<evidence type="ECO:0000256" key="9">
    <source>
        <dbReference type="PROSITE-ProRule" id="PRU01091"/>
    </source>
</evidence>
<evidence type="ECO:0000256" key="4">
    <source>
        <dbReference type="ARBA" id="ARBA00023012"/>
    </source>
</evidence>
<dbReference type="GO" id="GO:0000976">
    <property type="term" value="F:transcription cis-regulatory region binding"/>
    <property type="evidence" value="ECO:0007669"/>
    <property type="project" value="TreeGrafter"/>
</dbReference>
<dbReference type="SMART" id="SM00862">
    <property type="entry name" value="Trans_reg_C"/>
    <property type="match status" value="1"/>
</dbReference>
<dbReference type="OrthoDB" id="3190595at2"/>
<keyword evidence="6 9" id="KW-0238">DNA-binding</keyword>
<evidence type="ECO:0000256" key="6">
    <source>
        <dbReference type="ARBA" id="ARBA00023125"/>
    </source>
</evidence>
<evidence type="ECO:0000313" key="12">
    <source>
        <dbReference type="EMBL" id="MCY8455707.1"/>
    </source>
</evidence>